<name>A0A8J5F0C7_ZINOF</name>
<evidence type="ECO:0000256" key="1">
    <source>
        <dbReference type="SAM" id="MobiDB-lite"/>
    </source>
</evidence>
<evidence type="ECO:0000313" key="2">
    <source>
        <dbReference type="EMBL" id="KAG6478987.1"/>
    </source>
</evidence>
<dbReference type="InterPro" id="IPR028322">
    <property type="entry name" value="PNRC-like_rgn"/>
</dbReference>
<dbReference type="EMBL" id="JACMSC010000017">
    <property type="protein sequence ID" value="KAG6478987.1"/>
    <property type="molecule type" value="Genomic_DNA"/>
</dbReference>
<dbReference type="Pfam" id="PF15365">
    <property type="entry name" value="PNRC"/>
    <property type="match status" value="1"/>
</dbReference>
<dbReference type="GO" id="GO:0016071">
    <property type="term" value="P:mRNA metabolic process"/>
    <property type="evidence" value="ECO:0007669"/>
    <property type="project" value="UniProtKB-ARBA"/>
</dbReference>
<accession>A0A8J5F0C7</accession>
<organism evidence="2 3">
    <name type="scientific">Zingiber officinale</name>
    <name type="common">Ginger</name>
    <name type="synonym">Amomum zingiber</name>
    <dbReference type="NCBI Taxonomy" id="94328"/>
    <lineage>
        <taxon>Eukaryota</taxon>
        <taxon>Viridiplantae</taxon>
        <taxon>Streptophyta</taxon>
        <taxon>Embryophyta</taxon>
        <taxon>Tracheophyta</taxon>
        <taxon>Spermatophyta</taxon>
        <taxon>Magnoliopsida</taxon>
        <taxon>Liliopsida</taxon>
        <taxon>Zingiberales</taxon>
        <taxon>Zingiberaceae</taxon>
        <taxon>Zingiber</taxon>
    </lineage>
</organism>
<dbReference type="PANTHER" id="PTHR33670">
    <property type="entry name" value="SPLICING FACTOR, PROLINE- AND GLUTAMINE-RICH-LIKE"/>
    <property type="match status" value="1"/>
</dbReference>
<dbReference type="PANTHER" id="PTHR33670:SF1">
    <property type="entry name" value="OS09G0416300 PROTEIN"/>
    <property type="match status" value="1"/>
</dbReference>
<reference evidence="2 3" key="1">
    <citation type="submission" date="2020-08" db="EMBL/GenBank/DDBJ databases">
        <title>Plant Genome Project.</title>
        <authorList>
            <person name="Zhang R.-G."/>
        </authorList>
    </citation>
    <scope>NUCLEOTIDE SEQUENCE [LARGE SCALE GENOMIC DNA]</scope>
    <source>
        <tissue evidence="2">Rhizome</tissue>
    </source>
</reference>
<dbReference type="Proteomes" id="UP000734854">
    <property type="component" value="Unassembled WGS sequence"/>
</dbReference>
<keyword evidence="3" id="KW-1185">Reference proteome</keyword>
<gene>
    <name evidence="2" type="ORF">ZIOFF_062437</name>
</gene>
<feature type="compositionally biased region" description="Low complexity" evidence="1">
    <location>
        <begin position="13"/>
        <end position="22"/>
    </location>
</feature>
<protein>
    <submittedName>
        <fullName evidence="2">Uncharacterized protein</fullName>
    </submittedName>
</protein>
<sequence>MAAQVLRPYDILQPRSRPAANPNPRPQQRRSSLGKQRERLPKPAKAPVHAKGAALGRPHTPRKAAEVYAGSGFANSPAPSALPLPRFSSKKDAPAVGEYLATMALRRMLRLETEKEKDLIFEGEMEDQLQLKVALFYRLELFIGHGTLASVFPLKLGLGCKKGLFASMSYVVLPRAVPVKGAGLERLPGGGDEGRQGGQGDFGRFFCFPDGESAADVLDHAAG</sequence>
<proteinExistence type="predicted"/>
<evidence type="ECO:0000313" key="3">
    <source>
        <dbReference type="Proteomes" id="UP000734854"/>
    </source>
</evidence>
<feature type="region of interest" description="Disordered" evidence="1">
    <location>
        <begin position="1"/>
        <end position="61"/>
    </location>
</feature>
<dbReference type="AlphaFoldDB" id="A0A8J5F0C7"/>
<comment type="caution">
    <text evidence="2">The sequence shown here is derived from an EMBL/GenBank/DDBJ whole genome shotgun (WGS) entry which is preliminary data.</text>
</comment>